<dbReference type="PANTHER" id="PTHR34408:SF2">
    <property type="entry name" value="CELL WALL-BINDING PROTEIN YWSB"/>
    <property type="match status" value="1"/>
</dbReference>
<feature type="domain" description="Glycoside hydrolase family 19 catalytic" evidence="1">
    <location>
        <begin position="24"/>
        <end position="124"/>
    </location>
</feature>
<keyword evidence="3" id="KW-1185">Reference proteome</keyword>
<dbReference type="Proteomes" id="UP001350005">
    <property type="component" value="Unassembled WGS sequence"/>
</dbReference>
<evidence type="ECO:0000313" key="3">
    <source>
        <dbReference type="Proteomes" id="UP001350005"/>
    </source>
</evidence>
<dbReference type="InterPro" id="IPR023346">
    <property type="entry name" value="Lysozyme-like_dom_sf"/>
</dbReference>
<reference evidence="2 3" key="1">
    <citation type="submission" date="2024-01" db="EMBL/GenBank/DDBJ databases">
        <title>Whole genome of Chryseobacterium arthrosphaerae NNCa 2741.</title>
        <authorList>
            <person name="Boriskina E.V."/>
            <person name="Gordinskaya N.A."/>
            <person name="Kropotov V.S."/>
            <person name="Alekseeva A.E."/>
            <person name="Makhova M.A."/>
            <person name="Kryazhev D.V."/>
            <person name="Shkurkina I.S."/>
        </authorList>
    </citation>
    <scope>NUCLEOTIDE SEQUENCE [LARGE SCALE GENOMIC DNA]</scope>
    <source>
        <strain evidence="2 3">NNCa 2741</strain>
    </source>
</reference>
<dbReference type="RefSeq" id="WP_330937489.1">
    <property type="nucleotide sequence ID" value="NZ_JAZGJU010000040.1"/>
</dbReference>
<keyword evidence="2" id="KW-0378">Hydrolase</keyword>
<evidence type="ECO:0000259" key="1">
    <source>
        <dbReference type="Pfam" id="PF00182"/>
    </source>
</evidence>
<organism evidence="2 3">
    <name type="scientific">Chryseobacterium arthrosphaerae</name>
    <dbReference type="NCBI Taxonomy" id="651561"/>
    <lineage>
        <taxon>Bacteria</taxon>
        <taxon>Pseudomonadati</taxon>
        <taxon>Bacteroidota</taxon>
        <taxon>Flavobacteriia</taxon>
        <taxon>Flavobacteriales</taxon>
        <taxon>Weeksellaceae</taxon>
        <taxon>Chryseobacterium group</taxon>
        <taxon>Chryseobacterium</taxon>
    </lineage>
</organism>
<dbReference type="GO" id="GO:0016787">
    <property type="term" value="F:hydrolase activity"/>
    <property type="evidence" value="ECO:0007669"/>
    <property type="project" value="UniProtKB-KW"/>
</dbReference>
<dbReference type="InterPro" id="IPR000726">
    <property type="entry name" value="Glyco_hydro_19_cat"/>
</dbReference>
<comment type="caution">
    <text evidence="2">The sequence shown here is derived from an EMBL/GenBank/DDBJ whole genome shotgun (WGS) entry which is preliminary data.</text>
</comment>
<dbReference type="Pfam" id="PF00182">
    <property type="entry name" value="Glyco_hydro_19"/>
    <property type="match status" value="1"/>
</dbReference>
<gene>
    <name evidence="2" type="ORF">V2E39_17410</name>
</gene>
<name>A0ABU7R310_9FLAO</name>
<dbReference type="InterPro" id="IPR052354">
    <property type="entry name" value="Cell_Wall_Dynamics_Protein"/>
</dbReference>
<dbReference type="EMBL" id="JAZGJU010000040">
    <property type="protein sequence ID" value="MEE6129181.1"/>
    <property type="molecule type" value="Genomic_DNA"/>
</dbReference>
<protein>
    <submittedName>
        <fullName evidence="2">Glycoside hydrolase family 19 protein</fullName>
    </submittedName>
</protein>
<dbReference type="Gene3D" id="1.10.530.10">
    <property type="match status" value="1"/>
</dbReference>
<proteinExistence type="predicted"/>
<evidence type="ECO:0000313" key="2">
    <source>
        <dbReference type="EMBL" id="MEE6129181.1"/>
    </source>
</evidence>
<dbReference type="PANTHER" id="PTHR34408">
    <property type="entry name" value="FAMILY PROTEIN, PUTATIVE-RELATED"/>
    <property type="match status" value="1"/>
</dbReference>
<sequence>MTALELSNKYKTLLNKSGINTPQRLAHFFAQLAHESMNFTRLREVGPDSYFQKYEGRKNLGNTHKGDGLRFKGRGFIQITGRYNYTILSKETGIDYVNNPEWLEREADAMTSAIWFWNRNNLNKYADLDRIDSISDLINKGKLTGLYGDANGFTDRNNKLKYYKTVFK</sequence>
<accession>A0ABU7R310</accession>
<dbReference type="SUPFAM" id="SSF53955">
    <property type="entry name" value="Lysozyme-like"/>
    <property type="match status" value="1"/>
</dbReference>